<dbReference type="Proteomes" id="UP001162800">
    <property type="component" value="Chromosome"/>
</dbReference>
<evidence type="ECO:0000259" key="6">
    <source>
        <dbReference type="PROSITE" id="PS50949"/>
    </source>
</evidence>
<keyword evidence="8" id="KW-1185">Reference proteome</keyword>
<name>A0ABY6GEC6_9BURK</name>
<dbReference type="InterPro" id="IPR036388">
    <property type="entry name" value="WH-like_DNA-bd_sf"/>
</dbReference>
<dbReference type="Gene3D" id="1.10.10.10">
    <property type="entry name" value="Winged helix-like DNA-binding domain superfamily/Winged helix DNA-binding domain"/>
    <property type="match status" value="1"/>
</dbReference>
<gene>
    <name evidence="7" type="ORF">M9799_15895</name>
</gene>
<keyword evidence="7" id="KW-0032">Aminotransferase</keyword>
<proteinExistence type="inferred from homology"/>
<dbReference type="SMART" id="SM00345">
    <property type="entry name" value="HTH_GNTR"/>
    <property type="match status" value="1"/>
</dbReference>
<reference evidence="7" key="1">
    <citation type="submission" date="2022-09" db="EMBL/GenBank/DDBJ databases">
        <title>The complete genome of Acidovorax sp. 5MLIR.</title>
        <authorList>
            <person name="Liu L."/>
            <person name="Yue J."/>
            <person name="Yang F."/>
            <person name="Yuan J."/>
            <person name="Li L."/>
        </authorList>
    </citation>
    <scope>NUCLEOTIDE SEQUENCE</scope>
    <source>
        <strain evidence="7">5MLIR</strain>
    </source>
</reference>
<dbReference type="CDD" id="cd00609">
    <property type="entry name" value="AAT_like"/>
    <property type="match status" value="1"/>
</dbReference>
<keyword evidence="3" id="KW-0805">Transcription regulation</keyword>
<dbReference type="InterPro" id="IPR036390">
    <property type="entry name" value="WH_DNA-bd_sf"/>
</dbReference>
<dbReference type="GO" id="GO:0008483">
    <property type="term" value="F:transaminase activity"/>
    <property type="evidence" value="ECO:0007669"/>
    <property type="project" value="UniProtKB-KW"/>
</dbReference>
<dbReference type="PRINTS" id="PR00035">
    <property type="entry name" value="HTHGNTR"/>
</dbReference>
<dbReference type="SUPFAM" id="SSF53383">
    <property type="entry name" value="PLP-dependent transferases"/>
    <property type="match status" value="1"/>
</dbReference>
<dbReference type="InterPro" id="IPR015424">
    <property type="entry name" value="PyrdxlP-dep_Trfase"/>
</dbReference>
<evidence type="ECO:0000256" key="4">
    <source>
        <dbReference type="ARBA" id="ARBA00023125"/>
    </source>
</evidence>
<evidence type="ECO:0000256" key="3">
    <source>
        <dbReference type="ARBA" id="ARBA00023015"/>
    </source>
</evidence>
<evidence type="ECO:0000313" key="7">
    <source>
        <dbReference type="EMBL" id="UYG53349.1"/>
    </source>
</evidence>
<protein>
    <submittedName>
        <fullName evidence="7">PLP-dependent aminotransferase family protein</fullName>
    </submittedName>
</protein>
<dbReference type="InterPro" id="IPR000524">
    <property type="entry name" value="Tscrpt_reg_HTH_GntR"/>
</dbReference>
<sequence>MEDAFAQGWRPLRGTQLSLVEQLTAHVTGLIRNQGLRPGMRLPSVRAMADAAGVSRCTVVQAYGQLEAQGLVRSRAGAGFFVCAPPMAPSGSIPTAPSTPVAPAAFDALFLMGSMFSAPGRGAHNAAAGVLPPAWLDIELVGAAIRSVGRTASSTLLSYGTLHGYRPLRQQIATMLQSQDVPVHPDTQLMTVSGATQGLDLVVRSLLRPGDTVFVEDPGWYVVCGLLRAQGLQVVGVPRRADGPDVEALARLAERHRPRVFIVNSAVHNPTGSSLSAGIAHEVLRVAERLDFLLIEDDTFADFHPGVPVRLAALDRLRRVLLIGGYAKTLGGGLRVGYVAGAAPLMRQLVESKLLACPTSPELGEQVVHRILAEGQYRRHVGRLRERVDATRNRCLDQLEQLGCRIEHRPPAGMFVWADCGRDSEQLAREAIALGLLLAPGMLFSPQSAPSRMLRVAVPMVDDTLSWDLFTQVLGRQPR</sequence>
<dbReference type="InterPro" id="IPR004839">
    <property type="entry name" value="Aminotransferase_I/II_large"/>
</dbReference>
<dbReference type="CDD" id="cd07377">
    <property type="entry name" value="WHTH_GntR"/>
    <property type="match status" value="1"/>
</dbReference>
<comment type="similarity">
    <text evidence="1">In the C-terminal section; belongs to the class-I pyridoxal-phosphate-dependent aminotransferase family.</text>
</comment>
<dbReference type="Pfam" id="PF00155">
    <property type="entry name" value="Aminotran_1_2"/>
    <property type="match status" value="1"/>
</dbReference>
<keyword evidence="5" id="KW-0804">Transcription</keyword>
<dbReference type="Gene3D" id="3.40.640.10">
    <property type="entry name" value="Type I PLP-dependent aspartate aminotransferase-like (Major domain)"/>
    <property type="match status" value="1"/>
</dbReference>
<keyword evidence="7" id="KW-0808">Transferase</keyword>
<evidence type="ECO:0000256" key="5">
    <source>
        <dbReference type="ARBA" id="ARBA00023163"/>
    </source>
</evidence>
<dbReference type="InterPro" id="IPR051446">
    <property type="entry name" value="HTH_trans_reg/aminotransferase"/>
</dbReference>
<evidence type="ECO:0000313" key="8">
    <source>
        <dbReference type="Proteomes" id="UP001162800"/>
    </source>
</evidence>
<accession>A0ABY6GEC6</accession>
<dbReference type="Pfam" id="PF00392">
    <property type="entry name" value="GntR"/>
    <property type="match status" value="1"/>
</dbReference>
<dbReference type="SUPFAM" id="SSF46785">
    <property type="entry name" value="Winged helix' DNA-binding domain"/>
    <property type="match status" value="1"/>
</dbReference>
<keyword evidence="2" id="KW-0663">Pyridoxal phosphate</keyword>
<dbReference type="PROSITE" id="PS50949">
    <property type="entry name" value="HTH_GNTR"/>
    <property type="match status" value="1"/>
</dbReference>
<evidence type="ECO:0000256" key="2">
    <source>
        <dbReference type="ARBA" id="ARBA00022898"/>
    </source>
</evidence>
<dbReference type="PANTHER" id="PTHR46577">
    <property type="entry name" value="HTH-TYPE TRANSCRIPTIONAL REGULATORY PROTEIN GABR"/>
    <property type="match status" value="1"/>
</dbReference>
<dbReference type="InterPro" id="IPR015421">
    <property type="entry name" value="PyrdxlP-dep_Trfase_major"/>
</dbReference>
<feature type="domain" description="HTH gntR-type" evidence="6">
    <location>
        <begin position="17"/>
        <end position="85"/>
    </location>
</feature>
<dbReference type="EMBL" id="CP106881">
    <property type="protein sequence ID" value="UYG53349.1"/>
    <property type="molecule type" value="Genomic_DNA"/>
</dbReference>
<organism evidence="7 8">
    <name type="scientific">Comamonas endophytica</name>
    <dbReference type="NCBI Taxonomy" id="2949090"/>
    <lineage>
        <taxon>Bacteria</taxon>
        <taxon>Pseudomonadati</taxon>
        <taxon>Pseudomonadota</taxon>
        <taxon>Betaproteobacteria</taxon>
        <taxon>Burkholderiales</taxon>
        <taxon>Comamonadaceae</taxon>
        <taxon>Comamonas</taxon>
    </lineage>
</organism>
<evidence type="ECO:0000256" key="1">
    <source>
        <dbReference type="ARBA" id="ARBA00005384"/>
    </source>
</evidence>
<dbReference type="PANTHER" id="PTHR46577:SF2">
    <property type="entry name" value="TRANSCRIPTIONAL REGULATORY PROTEIN"/>
    <property type="match status" value="1"/>
</dbReference>
<keyword evidence="4" id="KW-0238">DNA-binding</keyword>